<dbReference type="Proteomes" id="UP000471521">
    <property type="component" value="Unassembled WGS sequence"/>
</dbReference>
<accession>A0A6B0SQG4</accession>
<evidence type="ECO:0000313" key="5">
    <source>
        <dbReference type="EMBL" id="MXR21090.1"/>
    </source>
</evidence>
<dbReference type="SUPFAM" id="SSF55729">
    <property type="entry name" value="Acyl-CoA N-acyltransferases (Nat)"/>
    <property type="match status" value="1"/>
</dbReference>
<dbReference type="Gene3D" id="3.40.630.30">
    <property type="match status" value="1"/>
</dbReference>
<proteinExistence type="inferred from homology"/>
<evidence type="ECO:0000256" key="1">
    <source>
        <dbReference type="ARBA" id="ARBA00022679"/>
    </source>
</evidence>
<dbReference type="GO" id="GO:0016747">
    <property type="term" value="F:acyltransferase activity, transferring groups other than amino-acyl groups"/>
    <property type="evidence" value="ECO:0007669"/>
    <property type="project" value="InterPro"/>
</dbReference>
<gene>
    <name evidence="5" type="ORF">GRX66_10905</name>
</gene>
<comment type="caution">
    <text evidence="5">The sequence shown here is derived from an EMBL/GenBank/DDBJ whole genome shotgun (WGS) entry which is preliminary data.</text>
</comment>
<keyword evidence="1 5" id="KW-0808">Transferase</keyword>
<dbReference type="EMBL" id="WUUU01000082">
    <property type="protein sequence ID" value="MXR21090.1"/>
    <property type="molecule type" value="Genomic_DNA"/>
</dbReference>
<evidence type="ECO:0000313" key="6">
    <source>
        <dbReference type="Proteomes" id="UP000471521"/>
    </source>
</evidence>
<dbReference type="InterPro" id="IPR016181">
    <property type="entry name" value="Acyl_CoA_acyltransferase"/>
</dbReference>
<evidence type="ECO:0000256" key="3">
    <source>
        <dbReference type="ARBA" id="ARBA00038502"/>
    </source>
</evidence>
<dbReference type="Pfam" id="PF13302">
    <property type="entry name" value="Acetyltransf_3"/>
    <property type="match status" value="1"/>
</dbReference>
<dbReference type="PROSITE" id="PS51186">
    <property type="entry name" value="GNAT"/>
    <property type="match status" value="1"/>
</dbReference>
<feature type="domain" description="N-acetyltransferase" evidence="4">
    <location>
        <begin position="12"/>
        <end position="174"/>
    </location>
</feature>
<dbReference type="RefSeq" id="WP_159526589.1">
    <property type="nucleotide sequence ID" value="NZ_WUUU01000082.1"/>
</dbReference>
<dbReference type="PANTHER" id="PTHR43792">
    <property type="entry name" value="GNAT FAMILY, PUTATIVE (AFU_ORTHOLOGUE AFUA_3G00765)-RELATED-RELATED"/>
    <property type="match status" value="1"/>
</dbReference>
<reference evidence="5 6" key="1">
    <citation type="submission" date="2019-12" db="EMBL/GenBank/DDBJ databases">
        <title>Isolation and characterization of three novel carbon monoxide-oxidizing members of Halobacteria from salione crusts and soils.</title>
        <authorList>
            <person name="Myers M.R."/>
            <person name="King G.M."/>
        </authorList>
    </citation>
    <scope>NUCLEOTIDE SEQUENCE [LARGE SCALE GENOMIC DNA]</scope>
    <source>
        <strain evidence="5 6">PCN9</strain>
    </source>
</reference>
<evidence type="ECO:0000256" key="2">
    <source>
        <dbReference type="ARBA" id="ARBA00023315"/>
    </source>
</evidence>
<sequence length="183" mass="20521">MPGAVFRRGDRVTLRTVEHEDAEFLQRGHNDPDVAVPLGVNMPENESEAQASIEDHEGDNLNVSLLVCLEDGGDPTPIGQVYLMDLHHTRPELSYWLLPEYHGNGYGTEATEVLVDYAFNAHEIRGLQAQAFAPNDGSVGVLENLGFEHEGTLRDARFRDGEYVDVVWYGLLREEWEDAEVDD</sequence>
<dbReference type="InterPro" id="IPR000182">
    <property type="entry name" value="GNAT_dom"/>
</dbReference>
<protein>
    <submittedName>
        <fullName evidence="5">GNAT family N-acetyltransferase</fullName>
    </submittedName>
</protein>
<evidence type="ECO:0000259" key="4">
    <source>
        <dbReference type="PROSITE" id="PS51186"/>
    </source>
</evidence>
<keyword evidence="6" id="KW-1185">Reference proteome</keyword>
<dbReference type="InterPro" id="IPR051531">
    <property type="entry name" value="N-acetyltransferase"/>
</dbReference>
<keyword evidence="2" id="KW-0012">Acyltransferase</keyword>
<dbReference type="OrthoDB" id="120213at2157"/>
<dbReference type="PANTHER" id="PTHR43792:SF8">
    <property type="entry name" value="[RIBOSOMAL PROTEIN US5]-ALANINE N-ACETYLTRANSFERASE"/>
    <property type="match status" value="1"/>
</dbReference>
<organism evidence="5 6">
    <name type="scientific">Halobacterium bonnevillei</name>
    <dbReference type="NCBI Taxonomy" id="2692200"/>
    <lineage>
        <taxon>Archaea</taxon>
        <taxon>Methanobacteriati</taxon>
        <taxon>Methanobacteriota</taxon>
        <taxon>Stenosarchaea group</taxon>
        <taxon>Halobacteria</taxon>
        <taxon>Halobacteriales</taxon>
        <taxon>Halobacteriaceae</taxon>
        <taxon>Halobacterium</taxon>
    </lineage>
</organism>
<dbReference type="AlphaFoldDB" id="A0A6B0SQG4"/>
<name>A0A6B0SQG4_9EURY</name>
<comment type="similarity">
    <text evidence="3">Belongs to the acetyltransferase family. RimJ subfamily.</text>
</comment>